<protein>
    <submittedName>
        <fullName evidence="2">Uncharacterized protein</fullName>
    </submittedName>
</protein>
<accession>A0AAN6G9B1</accession>
<proteinExistence type="predicted"/>
<reference evidence="2" key="1">
    <citation type="journal article" date="2023" name="PhytoFront">
        <title>Draft Genome Resources of Seven Strains of Tilletia horrida, Causal Agent of Kernel Smut of Rice.</title>
        <authorList>
            <person name="Khanal S."/>
            <person name="Antony Babu S."/>
            <person name="Zhou X.G."/>
        </authorList>
    </citation>
    <scope>NUCLEOTIDE SEQUENCE</scope>
    <source>
        <strain evidence="2">TX3</strain>
    </source>
</reference>
<dbReference type="EMBL" id="JAPDMQ010000724">
    <property type="protein sequence ID" value="KAK0520965.1"/>
    <property type="molecule type" value="Genomic_DNA"/>
</dbReference>
<evidence type="ECO:0000256" key="1">
    <source>
        <dbReference type="SAM" id="Coils"/>
    </source>
</evidence>
<evidence type="ECO:0000313" key="3">
    <source>
        <dbReference type="Proteomes" id="UP001176521"/>
    </source>
</evidence>
<feature type="coiled-coil region" evidence="1">
    <location>
        <begin position="146"/>
        <end position="194"/>
    </location>
</feature>
<name>A0AAN6G9B1_9BASI</name>
<dbReference type="AlphaFoldDB" id="A0AAN6G9B1"/>
<organism evidence="2 3">
    <name type="scientific">Tilletia horrida</name>
    <dbReference type="NCBI Taxonomy" id="155126"/>
    <lineage>
        <taxon>Eukaryota</taxon>
        <taxon>Fungi</taxon>
        <taxon>Dikarya</taxon>
        <taxon>Basidiomycota</taxon>
        <taxon>Ustilaginomycotina</taxon>
        <taxon>Exobasidiomycetes</taxon>
        <taxon>Tilletiales</taxon>
        <taxon>Tilletiaceae</taxon>
        <taxon>Tilletia</taxon>
    </lineage>
</organism>
<evidence type="ECO:0000313" key="2">
    <source>
        <dbReference type="EMBL" id="KAK0520965.1"/>
    </source>
</evidence>
<comment type="caution">
    <text evidence="2">The sequence shown here is derived from an EMBL/GenBank/DDBJ whole genome shotgun (WGS) entry which is preliminary data.</text>
</comment>
<sequence length="213" mass="24452">MPTYRMGPLLKEAIDRECRCHLAHKTRLARHLNITHFVENVARGREQAFLDLKTVKTEKAELQYELDELYEWVGELEVRLGEWEHHDGSPGLAQVKLCEDAPQLRVMNVALKGLTKAQEERLRDFERGPTRKIGVQTDPFQRVDPLQVLRSENARLERLLHDANSSLCAARVRSNQLEYEVASLERQVKAAEEAHYSTRIGCPFACRPSLGRA</sequence>
<keyword evidence="3" id="KW-1185">Reference proteome</keyword>
<gene>
    <name evidence="2" type="ORF">OC842_006933</name>
</gene>
<keyword evidence="1" id="KW-0175">Coiled coil</keyword>
<dbReference type="Proteomes" id="UP001176521">
    <property type="component" value="Unassembled WGS sequence"/>
</dbReference>